<dbReference type="RefSeq" id="WP_132259112.1">
    <property type="nucleotide sequence ID" value="NZ_SLZQ01000007.1"/>
</dbReference>
<comment type="caution">
    <text evidence="1">The sequence shown here is derived from an EMBL/GenBank/DDBJ whole genome shotgun (WGS) entry which is preliminary data.</text>
</comment>
<sequence>MNSITSLPANSAAERIVRHFQAAGFGGITEALVIRIRLKKADRAEVEASFDKAADNGATPPVAEYFEIRPYGFYSELRSFAQAKNEIQSDFGVDLRRKLPSIYFDVAPVVADDALATGTKYDALVKFSNNMMDYAVAVLLNDPTSSFFEYLDTNRAGDWQTIIGDFESAAATLEQDVDLI</sequence>
<proteinExistence type="predicted"/>
<dbReference type="Proteomes" id="UP000295382">
    <property type="component" value="Unassembled WGS sequence"/>
</dbReference>
<evidence type="ECO:0000313" key="2">
    <source>
        <dbReference type="Proteomes" id="UP000295382"/>
    </source>
</evidence>
<gene>
    <name evidence="1" type="ORF">EDC30_10798</name>
</gene>
<name>A0A4R3HVN5_PAULE</name>
<organism evidence="1 2">
    <name type="scientific">Paucimonas lemoignei</name>
    <name type="common">Pseudomonas lemoignei</name>
    <dbReference type="NCBI Taxonomy" id="29443"/>
    <lineage>
        <taxon>Bacteria</taxon>
        <taxon>Pseudomonadati</taxon>
        <taxon>Pseudomonadota</taxon>
        <taxon>Betaproteobacteria</taxon>
        <taxon>Burkholderiales</taxon>
        <taxon>Burkholderiaceae</taxon>
        <taxon>Paucimonas</taxon>
    </lineage>
</organism>
<dbReference type="EMBL" id="SLZQ01000007">
    <property type="protein sequence ID" value="TCS36281.1"/>
    <property type="molecule type" value="Genomic_DNA"/>
</dbReference>
<dbReference type="AlphaFoldDB" id="A0A4R3HVN5"/>
<keyword evidence="2" id="KW-1185">Reference proteome</keyword>
<accession>A0A4R3HVN5</accession>
<dbReference type="OrthoDB" id="9150923at2"/>
<evidence type="ECO:0000313" key="1">
    <source>
        <dbReference type="EMBL" id="TCS36281.1"/>
    </source>
</evidence>
<protein>
    <submittedName>
        <fullName evidence="1">Uncharacterized protein</fullName>
    </submittedName>
</protein>
<reference evidence="1 2" key="1">
    <citation type="submission" date="2019-03" db="EMBL/GenBank/DDBJ databases">
        <title>Genomic Encyclopedia of Type Strains, Phase IV (KMG-IV): sequencing the most valuable type-strain genomes for metagenomic binning, comparative biology and taxonomic classification.</title>
        <authorList>
            <person name="Goeker M."/>
        </authorList>
    </citation>
    <scope>NUCLEOTIDE SEQUENCE [LARGE SCALE GENOMIC DNA]</scope>
    <source>
        <strain evidence="1 2">DSM 7445</strain>
    </source>
</reference>